<feature type="region of interest" description="Disordered" evidence="1">
    <location>
        <begin position="1"/>
        <end position="112"/>
    </location>
</feature>
<dbReference type="RefSeq" id="XP_033655604.1">
    <property type="nucleotide sequence ID" value="XM_033794376.1"/>
</dbReference>
<evidence type="ECO:0000313" key="3">
    <source>
        <dbReference type="Proteomes" id="UP000800097"/>
    </source>
</evidence>
<dbReference type="Proteomes" id="UP000800097">
    <property type="component" value="Unassembled WGS sequence"/>
</dbReference>
<reference evidence="2" key="1">
    <citation type="journal article" date="2020" name="Stud. Mycol.">
        <title>101 Dothideomycetes genomes: a test case for predicting lifestyles and emergence of pathogens.</title>
        <authorList>
            <person name="Haridas S."/>
            <person name="Albert R."/>
            <person name="Binder M."/>
            <person name="Bloem J."/>
            <person name="Labutti K."/>
            <person name="Salamov A."/>
            <person name="Andreopoulos B."/>
            <person name="Baker S."/>
            <person name="Barry K."/>
            <person name="Bills G."/>
            <person name="Bluhm B."/>
            <person name="Cannon C."/>
            <person name="Castanera R."/>
            <person name="Culley D."/>
            <person name="Daum C."/>
            <person name="Ezra D."/>
            <person name="Gonzalez J."/>
            <person name="Henrissat B."/>
            <person name="Kuo A."/>
            <person name="Liang C."/>
            <person name="Lipzen A."/>
            <person name="Lutzoni F."/>
            <person name="Magnuson J."/>
            <person name="Mondo S."/>
            <person name="Nolan M."/>
            <person name="Ohm R."/>
            <person name="Pangilinan J."/>
            <person name="Park H.-J."/>
            <person name="Ramirez L."/>
            <person name="Alfaro M."/>
            <person name="Sun H."/>
            <person name="Tritt A."/>
            <person name="Yoshinaga Y."/>
            <person name="Zwiers L.-H."/>
            <person name="Turgeon B."/>
            <person name="Goodwin S."/>
            <person name="Spatafora J."/>
            <person name="Crous P."/>
            <person name="Grigoriev I."/>
        </authorList>
    </citation>
    <scope>NUCLEOTIDE SEQUENCE</scope>
    <source>
        <strain evidence="2">CBS 379.55</strain>
    </source>
</reference>
<feature type="compositionally biased region" description="Polar residues" evidence="1">
    <location>
        <begin position="21"/>
        <end position="38"/>
    </location>
</feature>
<dbReference type="OrthoDB" id="424402at2759"/>
<sequence>MTPARPDLPSTPLFPPTSSPAKQTPTHATPTPLYSSEGPTLPIIGAPFPELAATAQEDERGCKRRRTGDIGPYTISSLKDSNFSSIEGTETKTQACSDNTDTLPSKQPPQHRPFETQMRNSALAPLYEPWDLLPAALQTSLRTRIGSSRDVQLERHVIPIAFTKNQNFKAGVNKIKAALDAVMLGGKKEDGNEEGDRVIAVSAQGEGTTKLVGIVDVARRVVQEEREGSTTWYWYTALTSRVDDGAGRKKKRQKELQERGVDGMDDESEDDFQTLGAVQKADALEEKAKMRRVPILTVWMSTKQMPGFKDAYGEETVRVAP</sequence>
<evidence type="ECO:0008006" key="4">
    <source>
        <dbReference type="Google" id="ProtNLM"/>
    </source>
</evidence>
<dbReference type="GeneID" id="54547551"/>
<dbReference type="EMBL" id="ML986489">
    <property type="protein sequence ID" value="KAF2278065.1"/>
    <property type="molecule type" value="Genomic_DNA"/>
</dbReference>
<dbReference type="AlphaFoldDB" id="A0A6A6JP94"/>
<gene>
    <name evidence="2" type="ORF">EI97DRAFT_282504</name>
</gene>
<protein>
    <recommendedName>
        <fullName evidence="4">DNA/RNA-binding protein Alba-like domain-containing protein</fullName>
    </recommendedName>
</protein>
<evidence type="ECO:0000256" key="1">
    <source>
        <dbReference type="SAM" id="MobiDB-lite"/>
    </source>
</evidence>
<evidence type="ECO:0000313" key="2">
    <source>
        <dbReference type="EMBL" id="KAF2278065.1"/>
    </source>
</evidence>
<feature type="compositionally biased region" description="Polar residues" evidence="1">
    <location>
        <begin position="74"/>
        <end position="105"/>
    </location>
</feature>
<feature type="region of interest" description="Disordered" evidence="1">
    <location>
        <begin position="246"/>
        <end position="269"/>
    </location>
</feature>
<proteinExistence type="predicted"/>
<accession>A0A6A6JP94</accession>
<keyword evidence="3" id="KW-1185">Reference proteome</keyword>
<organism evidence="2 3">
    <name type="scientific">Westerdykella ornata</name>
    <dbReference type="NCBI Taxonomy" id="318751"/>
    <lineage>
        <taxon>Eukaryota</taxon>
        <taxon>Fungi</taxon>
        <taxon>Dikarya</taxon>
        <taxon>Ascomycota</taxon>
        <taxon>Pezizomycotina</taxon>
        <taxon>Dothideomycetes</taxon>
        <taxon>Pleosporomycetidae</taxon>
        <taxon>Pleosporales</taxon>
        <taxon>Sporormiaceae</taxon>
        <taxon>Westerdykella</taxon>
    </lineage>
</organism>
<name>A0A6A6JP94_WESOR</name>